<dbReference type="PANTHER" id="PTHR23172">
    <property type="entry name" value="AUXILIN/CYCLIN G-ASSOCIATED KINASE-RELATED"/>
    <property type="match status" value="1"/>
</dbReference>
<keyword evidence="2" id="KW-1185">Reference proteome</keyword>
<organism evidence="1 2">
    <name type="scientific">Brassica napus</name>
    <name type="common">Rape</name>
    <dbReference type="NCBI Taxonomy" id="3708"/>
    <lineage>
        <taxon>Eukaryota</taxon>
        <taxon>Viridiplantae</taxon>
        <taxon>Streptophyta</taxon>
        <taxon>Embryophyta</taxon>
        <taxon>Tracheophyta</taxon>
        <taxon>Spermatophyta</taxon>
        <taxon>Magnoliopsida</taxon>
        <taxon>eudicotyledons</taxon>
        <taxon>Gunneridae</taxon>
        <taxon>Pentapetalae</taxon>
        <taxon>rosids</taxon>
        <taxon>malvids</taxon>
        <taxon>Brassicales</taxon>
        <taxon>Brassicaceae</taxon>
        <taxon>Brassiceae</taxon>
        <taxon>Brassica</taxon>
    </lineage>
</organism>
<dbReference type="Proteomes" id="UP000824890">
    <property type="component" value="Unassembled WGS sequence"/>
</dbReference>
<dbReference type="PANTHER" id="PTHR23172:SF68">
    <property type="entry name" value="DNAJ DOMAIN PROTEIN"/>
    <property type="match status" value="1"/>
</dbReference>
<dbReference type="Gene3D" id="1.10.287.110">
    <property type="entry name" value="DnaJ domain"/>
    <property type="match status" value="1"/>
</dbReference>
<dbReference type="EMBL" id="JAGKQM010000016">
    <property type="protein sequence ID" value="KAH0876110.1"/>
    <property type="molecule type" value="Genomic_DNA"/>
</dbReference>
<accession>A0ABQ7Z7A9</accession>
<evidence type="ECO:0000313" key="2">
    <source>
        <dbReference type="Proteomes" id="UP000824890"/>
    </source>
</evidence>
<comment type="caution">
    <text evidence="1">The sequence shown here is derived from an EMBL/GenBank/DDBJ whole genome shotgun (WGS) entry which is preliminary data.</text>
</comment>
<dbReference type="InterPro" id="IPR036869">
    <property type="entry name" value="J_dom_sf"/>
</dbReference>
<sequence>MDEFVALTALYGLKPRGKSAPMAAVGFDDFSVFDELIKLSSTNDSGDNDLLGGLTGLSPNEDGFDELIPGFGGSGQPSNKFVDHEFGVDDDLDSLFNPVELPRESDKRRLARWEREQIIKDRMEKAIADMNNRDHQIQTEQEERSRISETLDGEIKLWATGKEGNLRALISSLHLVLWPGCRWEAVSLTDFTYASVKKVYKKANLYVHPDKVHQKGAQQKYIAEKVFNILQVIFSVNMHPLKLIAI</sequence>
<gene>
    <name evidence="1" type="ORF">HID58_073472</name>
</gene>
<reference evidence="1 2" key="1">
    <citation type="submission" date="2021-05" db="EMBL/GenBank/DDBJ databases">
        <title>Genome Assembly of Synthetic Allotetraploid Brassica napus Reveals Homoeologous Exchanges between Subgenomes.</title>
        <authorList>
            <person name="Davis J.T."/>
        </authorList>
    </citation>
    <scope>NUCLEOTIDE SEQUENCE [LARGE SCALE GENOMIC DNA]</scope>
    <source>
        <strain evidence="2">cv. Da-Ae</strain>
        <tissue evidence="1">Seedling</tissue>
    </source>
</reference>
<dbReference type="SUPFAM" id="SSF46565">
    <property type="entry name" value="Chaperone J-domain"/>
    <property type="match status" value="1"/>
</dbReference>
<name>A0ABQ7Z7A9_BRANA</name>
<proteinExistence type="predicted"/>
<protein>
    <submittedName>
        <fullName evidence="1">Uncharacterized protein</fullName>
    </submittedName>
</protein>
<evidence type="ECO:0000313" key="1">
    <source>
        <dbReference type="EMBL" id="KAH0876110.1"/>
    </source>
</evidence>